<dbReference type="RefSeq" id="WP_085086880.1">
    <property type="nucleotide sequence ID" value="NZ_FXAK01000006.1"/>
</dbReference>
<name>A0A1X7FNZ5_9PROT</name>
<evidence type="ECO:0000313" key="3">
    <source>
        <dbReference type="Proteomes" id="UP000192936"/>
    </source>
</evidence>
<dbReference type="STRING" id="286727.SAMN02982917_3093"/>
<dbReference type="AlphaFoldDB" id="A0A1X7FNZ5"/>
<reference evidence="2 3" key="1">
    <citation type="submission" date="2017-04" db="EMBL/GenBank/DDBJ databases">
        <authorList>
            <person name="Afonso C.L."/>
            <person name="Miller P.J."/>
            <person name="Scott M.A."/>
            <person name="Spackman E."/>
            <person name="Goraichik I."/>
            <person name="Dimitrov K.M."/>
            <person name="Suarez D.L."/>
            <person name="Swayne D.E."/>
        </authorList>
    </citation>
    <scope>NUCLEOTIDE SEQUENCE [LARGE SCALE GENOMIC DNA]</scope>
    <source>
        <strain evidence="2 3">A2P</strain>
    </source>
</reference>
<protein>
    <submittedName>
        <fullName evidence="2">Uncharacterized protein</fullName>
    </submittedName>
</protein>
<evidence type="ECO:0000313" key="2">
    <source>
        <dbReference type="EMBL" id="SMF55578.1"/>
    </source>
</evidence>
<sequence>MRLATIAASVSILLTAFDGAVTPLAAQETVTPLTRRNETRLLAGSESECRLEPYSSGYETFGVDLMVGMANALLPGTVGRGVDALAGYLRSQATATASELETLGTGTYLYRVKGETKEPDLKCVAVARGEFGAGGGAGASGRFKAPELAALGLAAPPELYLELHIQYSTDRTALRVIPAYLYFRKTAAKAGTNKPKDIELVLTFAVPGGDGKSGAAGAAFGVVPIHIRNIPPGSEVDRNLLRGAVSGWIPLPAETKENPGAKLDATVRTRPINVLATYRENDDPRAFFQFLANVLTDSKNGIVEQAKIPGAQAAQ</sequence>
<organism evidence="2 3">
    <name type="scientific">Azospirillum oryzae</name>
    <dbReference type="NCBI Taxonomy" id="286727"/>
    <lineage>
        <taxon>Bacteria</taxon>
        <taxon>Pseudomonadati</taxon>
        <taxon>Pseudomonadota</taxon>
        <taxon>Alphaproteobacteria</taxon>
        <taxon>Rhodospirillales</taxon>
        <taxon>Azospirillaceae</taxon>
        <taxon>Azospirillum</taxon>
    </lineage>
</organism>
<dbReference type="Proteomes" id="UP000192936">
    <property type="component" value="Unassembled WGS sequence"/>
</dbReference>
<dbReference type="EMBL" id="FXAK01000006">
    <property type="protein sequence ID" value="SMF55578.1"/>
    <property type="molecule type" value="Genomic_DNA"/>
</dbReference>
<feature type="chain" id="PRO_5013276369" evidence="1">
    <location>
        <begin position="26"/>
        <end position="315"/>
    </location>
</feature>
<evidence type="ECO:0000256" key="1">
    <source>
        <dbReference type="SAM" id="SignalP"/>
    </source>
</evidence>
<feature type="signal peptide" evidence="1">
    <location>
        <begin position="1"/>
        <end position="25"/>
    </location>
</feature>
<accession>A0A1X7FNZ5</accession>
<proteinExistence type="predicted"/>
<gene>
    <name evidence="2" type="ORF">SAMN02982917_3093</name>
</gene>
<keyword evidence="1" id="KW-0732">Signal</keyword>